<evidence type="ECO:0000313" key="2">
    <source>
        <dbReference type="Proteomes" id="UP001172386"/>
    </source>
</evidence>
<evidence type="ECO:0000313" key="1">
    <source>
        <dbReference type="EMBL" id="KAJ9654136.1"/>
    </source>
</evidence>
<protein>
    <submittedName>
        <fullName evidence="1">Uncharacterized protein</fullName>
    </submittedName>
</protein>
<name>A0ACC3A1Z8_9EURO</name>
<keyword evidence="2" id="KW-1185">Reference proteome</keyword>
<reference evidence="1" key="1">
    <citation type="submission" date="2022-10" db="EMBL/GenBank/DDBJ databases">
        <title>Culturing micro-colonial fungi from biological soil crusts in the Mojave desert and describing Neophaeococcomyces mojavensis, and introducing the new genera and species Taxawa tesnikishii.</title>
        <authorList>
            <person name="Kurbessoian T."/>
            <person name="Stajich J.E."/>
        </authorList>
    </citation>
    <scope>NUCLEOTIDE SEQUENCE</scope>
    <source>
        <strain evidence="1">JES_112</strain>
    </source>
</reference>
<sequence length="376" mass="42099">MGTFLGINVVVTQYLALKHNDIHHKNPDPGARDTEASRKALVEKTLSECDGRLAILAAALNKAIENIGGLQQPKPLLESETTDLESPAILAASECWDHQPADFLSDLIHHFNRERDKVYINGMANSPVLGSPISEVLKQLEVPRTDEVYFAINISGSAKMRLPMRFHQYEIYSQGGFPTTTNITPKYSFVDLHIDHGKHVLTTLGCGCIKLWMLYPPTRQNLELLVSVDDFDDKFVRIHGRLEAGKFWVTDETTAIYLPPGWIHGTFTLAGGVVPGIEFSSAHSLQMTSIVYELNRKNYEVGSDDQLPFLEACMAAFESRDQTTQRLASARFCETYNNLKKNSMFRTVLQKAQELSPVCLTCSRKFPSNPASTRKH</sequence>
<comment type="caution">
    <text evidence="1">The sequence shown here is derived from an EMBL/GenBank/DDBJ whole genome shotgun (WGS) entry which is preliminary data.</text>
</comment>
<organism evidence="1 2">
    <name type="scientific">Neophaeococcomyces mojaviensis</name>
    <dbReference type="NCBI Taxonomy" id="3383035"/>
    <lineage>
        <taxon>Eukaryota</taxon>
        <taxon>Fungi</taxon>
        <taxon>Dikarya</taxon>
        <taxon>Ascomycota</taxon>
        <taxon>Pezizomycotina</taxon>
        <taxon>Eurotiomycetes</taxon>
        <taxon>Chaetothyriomycetidae</taxon>
        <taxon>Chaetothyriales</taxon>
        <taxon>Chaetothyriales incertae sedis</taxon>
        <taxon>Neophaeococcomyces</taxon>
    </lineage>
</organism>
<proteinExistence type="predicted"/>
<dbReference type="EMBL" id="JAPDRQ010000130">
    <property type="protein sequence ID" value="KAJ9654136.1"/>
    <property type="molecule type" value="Genomic_DNA"/>
</dbReference>
<accession>A0ACC3A1Z8</accession>
<gene>
    <name evidence="1" type="ORF">H2198_006755</name>
</gene>
<dbReference type="Proteomes" id="UP001172386">
    <property type="component" value="Unassembled WGS sequence"/>
</dbReference>